<comment type="caution">
    <text evidence="2">The sequence shown here is derived from an EMBL/GenBank/DDBJ whole genome shotgun (WGS) entry which is preliminary data.</text>
</comment>
<name>A0A511QDC9_9VIBR</name>
<accession>A0A511QDC9</accession>
<dbReference type="InterPro" id="IPR052563">
    <property type="entry name" value="FliK"/>
</dbReference>
<dbReference type="InterPro" id="IPR038610">
    <property type="entry name" value="FliK-like_C_sf"/>
</dbReference>
<dbReference type="CDD" id="cd17470">
    <property type="entry name" value="T3SS_Flik_C"/>
    <property type="match status" value="1"/>
</dbReference>
<dbReference type="AlphaFoldDB" id="A0A511QDC9"/>
<dbReference type="InterPro" id="IPR021136">
    <property type="entry name" value="Flagellar_hook_control-like_C"/>
</dbReference>
<sequence length="314" mass="34699">MMFTNMIAPNILLHPAFGKQLTTERIERNDLSEAVLATSNDKAIKNSIPSFKLTFLPSSDSSGLIQNSVGDQRQNEQQTDQSGMGLLVLGNTPSVIHQNLVKMDRNNGQNIITMHTKPVNIGMTSDALQVQALLPNNETAAVNNTQKSSTNTLPITQSPSVNTSVVVDSGEWAAIKVNTHSGRWGDQMMQVLQDRVTLQAQQNIQEAKIRLDPPDLGKLEILVRVEGDRLNVQLNANMATTREALAQISERLRVELQEQHFVHVNVNVGSESGQDSSSRSYSDEEVAVATNHQPTLTNKDSFFYHSEHWLNTHA</sequence>
<dbReference type="Pfam" id="PF02120">
    <property type="entry name" value="Flg_hook"/>
    <property type="match status" value="1"/>
</dbReference>
<dbReference type="Gene3D" id="3.30.750.140">
    <property type="match status" value="1"/>
</dbReference>
<feature type="domain" description="Flagellar hook-length control protein-like C-terminal" evidence="1">
    <location>
        <begin position="194"/>
        <end position="275"/>
    </location>
</feature>
<dbReference type="PANTHER" id="PTHR37533:SF2">
    <property type="entry name" value="FLAGELLAR HOOK-LENGTH CONTROL PROTEIN"/>
    <property type="match status" value="1"/>
</dbReference>
<organism evidence="2 3">
    <name type="scientific">Vibrio sagamiensis NBRC 104589</name>
    <dbReference type="NCBI Taxonomy" id="1219064"/>
    <lineage>
        <taxon>Bacteria</taxon>
        <taxon>Pseudomonadati</taxon>
        <taxon>Pseudomonadota</taxon>
        <taxon>Gammaproteobacteria</taxon>
        <taxon>Vibrionales</taxon>
        <taxon>Vibrionaceae</taxon>
        <taxon>Vibrio</taxon>
    </lineage>
</organism>
<dbReference type="Proteomes" id="UP000321922">
    <property type="component" value="Unassembled WGS sequence"/>
</dbReference>
<evidence type="ECO:0000313" key="2">
    <source>
        <dbReference type="EMBL" id="GEM75196.1"/>
    </source>
</evidence>
<proteinExistence type="predicted"/>
<dbReference type="EMBL" id="BJXJ01000010">
    <property type="protein sequence ID" value="GEM75196.1"/>
    <property type="molecule type" value="Genomic_DNA"/>
</dbReference>
<gene>
    <name evidence="2" type="ORF">VSA01S_13080</name>
</gene>
<evidence type="ECO:0000259" key="1">
    <source>
        <dbReference type="Pfam" id="PF02120"/>
    </source>
</evidence>
<dbReference type="PANTHER" id="PTHR37533">
    <property type="entry name" value="FLAGELLAR HOOK-LENGTH CONTROL PROTEIN"/>
    <property type="match status" value="1"/>
</dbReference>
<protein>
    <recommendedName>
        <fullName evidence="1">Flagellar hook-length control protein-like C-terminal domain-containing protein</fullName>
    </recommendedName>
</protein>
<reference evidence="2 3" key="1">
    <citation type="submission" date="2019-07" db="EMBL/GenBank/DDBJ databases">
        <title>Whole genome shotgun sequence of Vibrio sagamiensis NBRC 104589.</title>
        <authorList>
            <person name="Hosoyama A."/>
            <person name="Uohara A."/>
            <person name="Ohji S."/>
            <person name="Ichikawa N."/>
        </authorList>
    </citation>
    <scope>NUCLEOTIDE SEQUENCE [LARGE SCALE GENOMIC DNA]</scope>
    <source>
        <strain evidence="2 3">NBRC 104589</strain>
    </source>
</reference>
<evidence type="ECO:0000313" key="3">
    <source>
        <dbReference type="Proteomes" id="UP000321922"/>
    </source>
</evidence>
<dbReference type="RefSeq" id="WP_050567412.1">
    <property type="nucleotide sequence ID" value="NZ_BAOJ01000109.1"/>
</dbReference>
<keyword evidence="3" id="KW-1185">Reference proteome</keyword>